<feature type="transmembrane region" description="Helical" evidence="8">
    <location>
        <begin position="281"/>
        <end position="297"/>
    </location>
</feature>
<dbReference type="EMBL" id="VZZJ01000033">
    <property type="protein sequence ID" value="KAB1070042.1"/>
    <property type="molecule type" value="Genomic_DNA"/>
</dbReference>
<feature type="transmembrane region" description="Helical" evidence="8">
    <location>
        <begin position="54"/>
        <end position="72"/>
    </location>
</feature>
<feature type="domain" description="Major facilitator superfamily (MFS) profile" evidence="9">
    <location>
        <begin position="6"/>
        <end position="395"/>
    </location>
</feature>
<dbReference type="PANTHER" id="PTHR23522">
    <property type="entry name" value="BLL5896 PROTEIN"/>
    <property type="match status" value="1"/>
</dbReference>
<reference evidence="10 11" key="1">
    <citation type="submission" date="2019-09" db="EMBL/GenBank/DDBJ databases">
        <title>YIM 132548 draft genome.</title>
        <authorList>
            <person name="Jiang L."/>
        </authorList>
    </citation>
    <scope>NUCLEOTIDE SEQUENCE [LARGE SCALE GENOMIC DNA]</scope>
    <source>
        <strain evidence="10 11">YIM 132548</strain>
    </source>
</reference>
<feature type="transmembrane region" description="Helical" evidence="8">
    <location>
        <begin position="344"/>
        <end position="366"/>
    </location>
</feature>
<evidence type="ECO:0000256" key="2">
    <source>
        <dbReference type="ARBA" id="ARBA00022448"/>
    </source>
</evidence>
<proteinExistence type="predicted"/>
<organism evidence="10 11">
    <name type="scientific">Methylobacterium planeticum</name>
    <dbReference type="NCBI Taxonomy" id="2615211"/>
    <lineage>
        <taxon>Bacteria</taxon>
        <taxon>Pseudomonadati</taxon>
        <taxon>Pseudomonadota</taxon>
        <taxon>Alphaproteobacteria</taxon>
        <taxon>Hyphomicrobiales</taxon>
        <taxon>Methylobacteriaceae</taxon>
        <taxon>Methylobacterium</taxon>
    </lineage>
</organism>
<dbReference type="Gene3D" id="1.20.1250.20">
    <property type="entry name" value="MFS general substrate transporter like domains"/>
    <property type="match status" value="2"/>
</dbReference>
<evidence type="ECO:0000313" key="11">
    <source>
        <dbReference type="Proteomes" id="UP000441523"/>
    </source>
</evidence>
<evidence type="ECO:0000256" key="5">
    <source>
        <dbReference type="ARBA" id="ARBA00022692"/>
    </source>
</evidence>
<feature type="transmembrane region" description="Helical" evidence="8">
    <location>
        <begin position="170"/>
        <end position="189"/>
    </location>
</feature>
<dbReference type="InterPro" id="IPR020846">
    <property type="entry name" value="MFS_dom"/>
</dbReference>
<dbReference type="PROSITE" id="PS50850">
    <property type="entry name" value="MFS"/>
    <property type="match status" value="1"/>
</dbReference>
<dbReference type="AlphaFoldDB" id="A0A6N6MK92"/>
<keyword evidence="3" id="KW-1003">Cell membrane</keyword>
<evidence type="ECO:0000256" key="1">
    <source>
        <dbReference type="ARBA" id="ARBA00004429"/>
    </source>
</evidence>
<dbReference type="InterPro" id="IPR024989">
    <property type="entry name" value="MFS_assoc_dom"/>
</dbReference>
<evidence type="ECO:0000256" key="7">
    <source>
        <dbReference type="ARBA" id="ARBA00023136"/>
    </source>
</evidence>
<dbReference type="SUPFAM" id="SSF103473">
    <property type="entry name" value="MFS general substrate transporter"/>
    <property type="match status" value="1"/>
</dbReference>
<name>A0A6N6MK92_9HYPH</name>
<feature type="transmembrane region" description="Helical" evidence="8">
    <location>
        <begin position="12"/>
        <end position="34"/>
    </location>
</feature>
<feature type="transmembrane region" description="Helical" evidence="8">
    <location>
        <begin position="109"/>
        <end position="132"/>
    </location>
</feature>
<dbReference type="RefSeq" id="WP_150966241.1">
    <property type="nucleotide sequence ID" value="NZ_VZZJ01000033.1"/>
</dbReference>
<evidence type="ECO:0000256" key="8">
    <source>
        <dbReference type="SAM" id="Phobius"/>
    </source>
</evidence>
<keyword evidence="2" id="KW-0813">Transport</keyword>
<keyword evidence="5 8" id="KW-0812">Transmembrane</keyword>
<comment type="subcellular location">
    <subcellularLocation>
        <location evidence="1">Cell inner membrane</location>
        <topology evidence="1">Multi-pass membrane protein</topology>
    </subcellularLocation>
</comment>
<keyword evidence="11" id="KW-1185">Reference proteome</keyword>
<feature type="transmembrane region" description="Helical" evidence="8">
    <location>
        <begin position="144"/>
        <end position="164"/>
    </location>
</feature>
<feature type="transmembrane region" description="Helical" evidence="8">
    <location>
        <begin position="210"/>
        <end position="233"/>
    </location>
</feature>
<feature type="transmembrane region" description="Helical" evidence="8">
    <location>
        <begin position="372"/>
        <end position="390"/>
    </location>
</feature>
<dbReference type="Pfam" id="PF12832">
    <property type="entry name" value="MFS_1_like"/>
    <property type="match status" value="1"/>
</dbReference>
<feature type="transmembrane region" description="Helical" evidence="8">
    <location>
        <begin position="84"/>
        <end position="103"/>
    </location>
</feature>
<sequence length="397" mass="40254">MAAGIAARLGLGAAFRGSFPFFVLLYGALYAAFGTESPFLPSFLGDRGLSSGEIGLVLAAGTLVRLVAGPVAGQIADRYGATRWVLAIAAAAAGLISFAYLAAESFWLLLAVSMIHSVAISALAPLADALALGAAEREGTFAYGWVRGAGSAAFILGTLVSGQLVAQAGLASIIVASGILFLAMAGAATRVPPAPAATGDATVMAEGLRVLLAIPLFRRLLLVAALVIGSHALNDAFAVIRWREAGLAPGTISLLWSEAVASEVLVFVLVGPWLLKRIGTAKAALLAAALGVARWSVMALTTAVPLLAVSQLSHGLTFALLHLANMRLIGEIAPDRWAATAQSLYGTLGLGLASAGLTLASGALFAHLGGGAFWIMAALCLLALPFAATLHGPAERA</sequence>
<evidence type="ECO:0000256" key="4">
    <source>
        <dbReference type="ARBA" id="ARBA00022519"/>
    </source>
</evidence>
<dbReference type="PIRSF" id="PIRSF004925">
    <property type="entry name" value="HcaT"/>
    <property type="match status" value="1"/>
</dbReference>
<feature type="transmembrane region" description="Helical" evidence="8">
    <location>
        <begin position="253"/>
        <end position="274"/>
    </location>
</feature>
<dbReference type="NCBIfam" id="NF037955">
    <property type="entry name" value="mfs"/>
    <property type="match status" value="1"/>
</dbReference>
<gene>
    <name evidence="10" type="ORF">F6X51_24010</name>
</gene>
<evidence type="ECO:0000256" key="6">
    <source>
        <dbReference type="ARBA" id="ARBA00022989"/>
    </source>
</evidence>
<evidence type="ECO:0000259" key="9">
    <source>
        <dbReference type="PROSITE" id="PS50850"/>
    </source>
</evidence>
<dbReference type="InterPro" id="IPR036259">
    <property type="entry name" value="MFS_trans_sf"/>
</dbReference>
<dbReference type="PANTHER" id="PTHR23522:SF10">
    <property type="entry name" value="3-PHENYLPROPIONIC ACID TRANSPORTER-RELATED"/>
    <property type="match status" value="1"/>
</dbReference>
<keyword evidence="4" id="KW-0997">Cell inner membrane</keyword>
<comment type="caution">
    <text evidence="10">The sequence shown here is derived from an EMBL/GenBank/DDBJ whole genome shotgun (WGS) entry which is preliminary data.</text>
</comment>
<keyword evidence="6 8" id="KW-1133">Transmembrane helix</keyword>
<dbReference type="GO" id="GO:0015528">
    <property type="term" value="F:lactose:proton symporter activity"/>
    <property type="evidence" value="ECO:0007669"/>
    <property type="project" value="TreeGrafter"/>
</dbReference>
<evidence type="ECO:0000256" key="3">
    <source>
        <dbReference type="ARBA" id="ARBA00022475"/>
    </source>
</evidence>
<dbReference type="Proteomes" id="UP000441523">
    <property type="component" value="Unassembled WGS sequence"/>
</dbReference>
<keyword evidence="7 8" id="KW-0472">Membrane</keyword>
<dbReference type="GO" id="GO:0005886">
    <property type="term" value="C:plasma membrane"/>
    <property type="evidence" value="ECO:0007669"/>
    <property type="project" value="UniProtKB-SubCell"/>
</dbReference>
<evidence type="ECO:0000313" key="10">
    <source>
        <dbReference type="EMBL" id="KAB1070042.1"/>
    </source>
</evidence>
<dbReference type="InterPro" id="IPR026032">
    <property type="entry name" value="HcaT-like"/>
</dbReference>
<dbReference type="GO" id="GO:0030395">
    <property type="term" value="F:lactose binding"/>
    <property type="evidence" value="ECO:0007669"/>
    <property type="project" value="TreeGrafter"/>
</dbReference>
<protein>
    <submittedName>
        <fullName evidence="10">MFS transporter</fullName>
    </submittedName>
</protein>
<feature type="transmembrane region" description="Helical" evidence="8">
    <location>
        <begin position="303"/>
        <end position="323"/>
    </location>
</feature>
<accession>A0A6N6MK92</accession>